<sequence>MFQSKRAKQTRPAMQRRREPRPAMPPRGRGRRPAMPPRGRWPRPAMPRGRVPPPRPRRPLTARERRLAEEVRDLHALWRRGPPPAPSPSPSPEPALTQSQSADLKTKTSDRKRRKLDGAAAEPQDTGSERAIAPAPPNSSPKSWPDAAPSSSTPAKPPPPSIYLGALAQRKAIRAAAKFFANRADSSSDDDSDSSDDDDGDSESEGEQDAAGFLTGLFERDAALRGHYERGWEDGHFACMVCTAGKRKARRYRGCVALVQHARRAAPRYGRPRAHRALAAVLCRVLGWDVTRVGIVMDPRGTLGQDLAAGAAAGVQLPKENGDSGEDYDSSSDEDEEEYVETGLEDSSTDDDEELNELESSEESSEKEGVETGMEDSSTDGDEEEKELESSEEYAEKDVEKQTEDSENPDDDGEAIELDNGEKSALKEEMEEIGPSNCKELSKNEVLCNESVQEVNASKDDSLNQGSNGEVRNQEIAIESSVKDNTSIKNLPGSKDTCKNEEQY</sequence>
<dbReference type="AlphaFoldDB" id="A0ABC9DVL7"/>
<feature type="compositionally biased region" description="Low complexity" evidence="1">
    <location>
        <begin position="143"/>
        <end position="154"/>
    </location>
</feature>
<dbReference type="PANTHER" id="PTHR34546:SF3">
    <property type="entry name" value="OS06G0153600 PROTEIN"/>
    <property type="match status" value="1"/>
</dbReference>
<feature type="compositionally biased region" description="Acidic residues" evidence="1">
    <location>
        <begin position="373"/>
        <end position="393"/>
    </location>
</feature>
<proteinExistence type="predicted"/>
<protein>
    <submittedName>
        <fullName evidence="2">Uncharacterized protein</fullName>
    </submittedName>
</protein>
<name>A0ABC9DVL7_9POAL</name>
<feature type="compositionally biased region" description="Basic residues" evidence="1">
    <location>
        <begin position="1"/>
        <end position="15"/>
    </location>
</feature>
<organism evidence="2 3">
    <name type="scientific">Urochloa decumbens</name>
    <dbReference type="NCBI Taxonomy" id="240449"/>
    <lineage>
        <taxon>Eukaryota</taxon>
        <taxon>Viridiplantae</taxon>
        <taxon>Streptophyta</taxon>
        <taxon>Embryophyta</taxon>
        <taxon>Tracheophyta</taxon>
        <taxon>Spermatophyta</taxon>
        <taxon>Magnoliopsida</taxon>
        <taxon>Liliopsida</taxon>
        <taxon>Poales</taxon>
        <taxon>Poaceae</taxon>
        <taxon>PACMAD clade</taxon>
        <taxon>Panicoideae</taxon>
        <taxon>Panicodae</taxon>
        <taxon>Paniceae</taxon>
        <taxon>Melinidinae</taxon>
        <taxon>Urochloa</taxon>
    </lineage>
</organism>
<evidence type="ECO:0000256" key="1">
    <source>
        <dbReference type="SAM" id="MobiDB-lite"/>
    </source>
</evidence>
<dbReference type="PANTHER" id="PTHR34546">
    <property type="entry name" value="OS06G0153600 PROTEIN"/>
    <property type="match status" value="1"/>
</dbReference>
<feature type="compositionally biased region" description="Acidic residues" evidence="1">
    <location>
        <begin position="323"/>
        <end position="363"/>
    </location>
</feature>
<keyword evidence="3" id="KW-1185">Reference proteome</keyword>
<feature type="compositionally biased region" description="Basic and acidic residues" evidence="1">
    <location>
        <begin position="61"/>
        <end position="76"/>
    </location>
</feature>
<feature type="compositionally biased region" description="Basic and acidic residues" evidence="1">
    <location>
        <begin position="394"/>
        <end position="404"/>
    </location>
</feature>
<feature type="region of interest" description="Disordered" evidence="1">
    <location>
        <begin position="314"/>
        <end position="438"/>
    </location>
</feature>
<evidence type="ECO:0000313" key="3">
    <source>
        <dbReference type="Proteomes" id="UP001497457"/>
    </source>
</evidence>
<feature type="region of interest" description="Disordered" evidence="1">
    <location>
        <begin position="182"/>
        <end position="208"/>
    </location>
</feature>
<gene>
    <name evidence="2" type="ORF">URODEC1_LOCUS89117</name>
</gene>
<reference evidence="3" key="1">
    <citation type="submission" date="2024-06" db="EMBL/GenBank/DDBJ databases">
        <authorList>
            <person name="Ryan C."/>
        </authorList>
    </citation>
    <scope>NUCLEOTIDE SEQUENCE [LARGE SCALE GENOMIC DNA]</scope>
</reference>
<feature type="compositionally biased region" description="Acidic residues" evidence="1">
    <location>
        <begin position="405"/>
        <end position="419"/>
    </location>
</feature>
<feature type="region of interest" description="Disordered" evidence="1">
    <location>
        <begin position="453"/>
        <end position="504"/>
    </location>
</feature>
<accession>A0ABC9DVL7</accession>
<evidence type="ECO:0000313" key="2">
    <source>
        <dbReference type="EMBL" id="CAL5046043.1"/>
    </source>
</evidence>
<reference evidence="2 3" key="2">
    <citation type="submission" date="2024-10" db="EMBL/GenBank/DDBJ databases">
        <authorList>
            <person name="Ryan C."/>
        </authorList>
    </citation>
    <scope>NUCLEOTIDE SEQUENCE [LARGE SCALE GENOMIC DNA]</scope>
</reference>
<feature type="region of interest" description="Disordered" evidence="1">
    <location>
        <begin position="1"/>
        <end position="163"/>
    </location>
</feature>
<dbReference type="EMBL" id="OZ075145">
    <property type="protein sequence ID" value="CAL5046043.1"/>
    <property type="molecule type" value="Genomic_DNA"/>
</dbReference>
<feature type="compositionally biased region" description="Acidic residues" evidence="1">
    <location>
        <begin position="187"/>
        <end position="208"/>
    </location>
</feature>
<dbReference type="Proteomes" id="UP001497457">
    <property type="component" value="Chromosome 35b"/>
</dbReference>
<feature type="compositionally biased region" description="Pro residues" evidence="1">
    <location>
        <begin position="81"/>
        <end position="93"/>
    </location>
</feature>